<dbReference type="PRINTS" id="PR01210">
    <property type="entry name" value="GGTRANSPTASE"/>
</dbReference>
<dbReference type="Gene3D" id="1.10.246.130">
    <property type="match status" value="1"/>
</dbReference>
<dbReference type="Proteomes" id="UP000027583">
    <property type="component" value="Unassembled WGS sequence"/>
</dbReference>
<evidence type="ECO:0000313" key="1">
    <source>
        <dbReference type="EMBL" id="CDG38206.1"/>
    </source>
</evidence>
<accession>A0A060QG46</accession>
<dbReference type="InterPro" id="IPR052896">
    <property type="entry name" value="GGT-like_enzyme"/>
</dbReference>
<dbReference type="EMBL" id="CBLX010000003">
    <property type="protein sequence ID" value="CDG38206.1"/>
    <property type="molecule type" value="Genomic_DNA"/>
</dbReference>
<dbReference type="PANTHER" id="PTHR43881">
    <property type="entry name" value="GAMMA-GLUTAMYLTRANSPEPTIDASE (AFU_ORTHOLOGUE AFUA_4G13580)"/>
    <property type="match status" value="1"/>
</dbReference>
<dbReference type="AlphaFoldDB" id="A0A060QG46"/>
<keyword evidence="1" id="KW-0808">Transferase</keyword>
<keyword evidence="1" id="KW-0012">Acyltransferase</keyword>
<proteinExistence type="predicted"/>
<dbReference type="RefSeq" id="WP_023978382.1">
    <property type="nucleotide sequence ID" value="NZ_CBLX010000003.1"/>
</dbReference>
<dbReference type="Pfam" id="PF01019">
    <property type="entry name" value="G_glu_transpept"/>
    <property type="match status" value="1"/>
</dbReference>
<reference evidence="1 2" key="1">
    <citation type="journal article" date="2014" name="Genome Biol. Evol.">
        <title>Acetic acid bacteria genomes reveal functional traits for adaptation to life in insect guts.</title>
        <authorList>
            <person name="Chouaia B."/>
            <person name="Gaiarsa S."/>
            <person name="Crotti E."/>
            <person name="Comandatore F."/>
            <person name="Degli Esposti M."/>
            <person name="Ricci I."/>
            <person name="Alma A."/>
            <person name="Favia G."/>
            <person name="Bandi C."/>
            <person name="Daffonchio D."/>
        </authorList>
    </citation>
    <scope>NUCLEOTIDE SEQUENCE [LARGE SCALE GENOMIC DNA]</scope>
    <source>
        <strain evidence="1 2">SF2.1</strain>
    </source>
</reference>
<dbReference type="SUPFAM" id="SSF56235">
    <property type="entry name" value="N-terminal nucleophile aminohydrolases (Ntn hydrolases)"/>
    <property type="match status" value="1"/>
</dbReference>
<dbReference type="EC" id="2.3.2.2" evidence="1"/>
<reference evidence="1 2" key="2">
    <citation type="journal article" date="2014" name="PLoS ONE">
        <title>Evolution of mitochondria reconstructed from the energy metabolism of living bacteria.</title>
        <authorList>
            <person name="Degli Esposti M."/>
            <person name="Chouaia B."/>
            <person name="Comandatore F."/>
            <person name="Crotti E."/>
            <person name="Sassera D."/>
            <person name="Lievens P.M."/>
            <person name="Daffonchio D."/>
            <person name="Bandi C."/>
        </authorList>
    </citation>
    <scope>NUCLEOTIDE SEQUENCE [LARGE SCALE GENOMIC DNA]</scope>
    <source>
        <strain evidence="1 2">SF2.1</strain>
    </source>
</reference>
<dbReference type="GO" id="GO:0103068">
    <property type="term" value="F:leukotriene C4 gamma-glutamyl transferase activity"/>
    <property type="evidence" value="ECO:0007669"/>
    <property type="project" value="UniProtKB-EC"/>
</dbReference>
<comment type="caution">
    <text evidence="1">The sequence shown here is derived from an EMBL/GenBank/DDBJ whole genome shotgun (WGS) entry which is preliminary data.</text>
</comment>
<sequence>MLFSARSRKGMVTAPHHLAAQAGRDILKAGGNAVEAAVAVAATLSAVYPHMTGLGGDGFWLIRRPDGETVAIDACGRLAQNATPELYAECDSVPWRGGLAANTVAGTVAGWSRALAYAGGALPLSTLLADAIDHAESGIVVTESMAGLMAAHLDVLSYMPNFSGLFLPQGDMPIAGAVHSNPALARTLRRLANAGLGDFYHGKLADQIAADLAACGSPVSRDDLNHHEALLTKPLETSLHHGRFFNMVAPTQGAASLLILALAERLGVTGADTVDDIHRWVEATKAAFIWRDRVIADPAIMETSPQALLSDQAALDEMAASIDLSRAAPWPHQTQQGDTTWFGVMDSQGWAVSMIQSLYFEFGSGIVLPESGLVWQNRGASFDLVPGRLRSLVPGRKPFHTLNPAMAALNDGSLLAYGTMGGEGQPQTQAAIVARNVIAGLSLQESITAPRWLLGRTWGETTTTLKMETRFGPEVLDGLSALGHDVESLTPFATAMGHAGAIRRYEDGTMEGATDPRSDGGVAAL</sequence>
<dbReference type="InterPro" id="IPR043137">
    <property type="entry name" value="GGT_ssub_C"/>
</dbReference>
<dbReference type="InterPro" id="IPR043138">
    <property type="entry name" value="GGT_lsub"/>
</dbReference>
<dbReference type="eggNOG" id="COG0405">
    <property type="taxonomic scope" value="Bacteria"/>
</dbReference>
<organism evidence="1 2">
    <name type="scientific">Asaia bogorensis</name>
    <dbReference type="NCBI Taxonomy" id="91915"/>
    <lineage>
        <taxon>Bacteria</taxon>
        <taxon>Pseudomonadati</taxon>
        <taxon>Pseudomonadota</taxon>
        <taxon>Alphaproteobacteria</taxon>
        <taxon>Acetobacterales</taxon>
        <taxon>Acetobacteraceae</taxon>
        <taxon>Asaia</taxon>
    </lineage>
</organism>
<dbReference type="InterPro" id="IPR029055">
    <property type="entry name" value="Ntn_hydrolases_N"/>
</dbReference>
<evidence type="ECO:0000313" key="2">
    <source>
        <dbReference type="Proteomes" id="UP000027583"/>
    </source>
</evidence>
<name>A0A060QG46_9PROT</name>
<gene>
    <name evidence="1" type="ORF">ASAP_0161</name>
</gene>
<protein>
    <submittedName>
        <fullName evidence="1">Gamma-glutamyltranspeptidase</fullName>
        <ecNumber evidence="1">2.3.2.2</ecNumber>
    </submittedName>
</protein>
<dbReference type="Gene3D" id="3.60.20.40">
    <property type="match status" value="1"/>
</dbReference>
<dbReference type="PANTHER" id="PTHR43881:SF5">
    <property type="entry name" value="GAMMA-GLUTAMYLTRANSPEPTIDASE"/>
    <property type="match status" value="1"/>
</dbReference>